<feature type="region of interest" description="Disordered" evidence="1">
    <location>
        <begin position="22"/>
        <end position="58"/>
    </location>
</feature>
<accession>A0ABM9ICH4</accession>
<organism evidence="2 3">
    <name type="scientific">Candidatus Methylacidiphilum fumarolicum</name>
    <dbReference type="NCBI Taxonomy" id="591154"/>
    <lineage>
        <taxon>Bacteria</taxon>
        <taxon>Pseudomonadati</taxon>
        <taxon>Verrucomicrobiota</taxon>
        <taxon>Methylacidiphilae</taxon>
        <taxon>Methylacidiphilales</taxon>
        <taxon>Methylacidiphilaceae</taxon>
        <taxon>Methylacidiphilum (ex Ratnadevi et al. 2023)</taxon>
    </lineage>
</organism>
<evidence type="ECO:0000313" key="2">
    <source>
        <dbReference type="EMBL" id="CAI9085247.1"/>
    </source>
</evidence>
<protein>
    <submittedName>
        <fullName evidence="2">Uncharacterized protein</fullName>
    </submittedName>
</protein>
<name>A0ABM9ICH4_9BACT</name>
<feature type="compositionally biased region" description="Low complexity" evidence="1">
    <location>
        <begin position="39"/>
        <end position="52"/>
    </location>
</feature>
<sequence length="58" mass="6269">MEPFLLRYHVRGRPINRPQTVHRTARNAGIGRPSPPAKPKALAGALAAREGSLSTAVR</sequence>
<gene>
    <name evidence="2" type="ORF">MFUM_0869</name>
</gene>
<evidence type="ECO:0000313" key="3">
    <source>
        <dbReference type="Proteomes" id="UP001161497"/>
    </source>
</evidence>
<dbReference type="Proteomes" id="UP001161497">
    <property type="component" value="Chromosome"/>
</dbReference>
<evidence type="ECO:0000256" key="1">
    <source>
        <dbReference type="SAM" id="MobiDB-lite"/>
    </source>
</evidence>
<proteinExistence type="predicted"/>
<keyword evidence="3" id="KW-1185">Reference proteome</keyword>
<dbReference type="EMBL" id="OX458932">
    <property type="protein sequence ID" value="CAI9085247.1"/>
    <property type="molecule type" value="Genomic_DNA"/>
</dbReference>
<reference evidence="2" key="1">
    <citation type="submission" date="2023-03" db="EMBL/GenBank/DDBJ databases">
        <authorList>
            <person name="Cremers G."/>
            <person name="Picone N."/>
        </authorList>
    </citation>
    <scope>NUCLEOTIDE SEQUENCE</scope>
    <source>
        <strain evidence="2">Sample_alias</strain>
    </source>
</reference>